<organism evidence="12 13">
    <name type="scientific">Astatotilapia calliptera</name>
    <name type="common">Eastern happy</name>
    <name type="synonym">Chromis callipterus</name>
    <dbReference type="NCBI Taxonomy" id="8154"/>
    <lineage>
        <taxon>Eukaryota</taxon>
        <taxon>Metazoa</taxon>
        <taxon>Chordata</taxon>
        <taxon>Craniata</taxon>
        <taxon>Vertebrata</taxon>
        <taxon>Euteleostomi</taxon>
        <taxon>Actinopterygii</taxon>
        <taxon>Neopterygii</taxon>
        <taxon>Teleostei</taxon>
        <taxon>Neoteleostei</taxon>
        <taxon>Acanthomorphata</taxon>
        <taxon>Ovalentaria</taxon>
        <taxon>Cichlomorphae</taxon>
        <taxon>Cichliformes</taxon>
        <taxon>Cichlidae</taxon>
        <taxon>African cichlids</taxon>
        <taxon>Pseudocrenilabrinae</taxon>
        <taxon>Haplochromini</taxon>
        <taxon>Astatotilapia</taxon>
    </lineage>
</organism>
<dbReference type="OMA" id="NLCRAIN"/>
<comment type="similarity">
    <text evidence="2">Belongs to the RIB43A family.</text>
</comment>
<dbReference type="PANTHER" id="PTHR14517">
    <property type="entry name" value="RIB43A-RELATED"/>
    <property type="match status" value="1"/>
</dbReference>
<dbReference type="InterPro" id="IPR008805">
    <property type="entry name" value="RIB43A"/>
</dbReference>
<evidence type="ECO:0008006" key="14">
    <source>
        <dbReference type="Google" id="ProtNLM"/>
    </source>
</evidence>
<dbReference type="STRING" id="8154.ENSACLP00000013243"/>
<feature type="region of interest" description="Disordered" evidence="11">
    <location>
        <begin position="122"/>
        <end position="179"/>
    </location>
</feature>
<feature type="coiled-coil region" evidence="10">
    <location>
        <begin position="42"/>
        <end position="69"/>
    </location>
</feature>
<evidence type="ECO:0000256" key="5">
    <source>
        <dbReference type="ARBA" id="ARBA00023054"/>
    </source>
</evidence>
<accession>A0A3P8P8A4</accession>
<dbReference type="PANTHER" id="PTHR14517:SF10">
    <property type="entry name" value="RIB43A-LIKE WITH COILED-COILS PROTEIN 2"/>
    <property type="match status" value="1"/>
</dbReference>
<evidence type="ECO:0000256" key="10">
    <source>
        <dbReference type="SAM" id="Coils"/>
    </source>
</evidence>
<keyword evidence="8" id="KW-0966">Cell projection</keyword>
<feature type="compositionally biased region" description="Basic and acidic residues" evidence="11">
    <location>
        <begin position="164"/>
        <end position="179"/>
    </location>
</feature>
<keyword evidence="5 10" id="KW-0175">Coiled coil</keyword>
<reference evidence="13" key="2">
    <citation type="submission" date="2023-03" db="EMBL/GenBank/DDBJ databases">
        <authorList>
            <consortium name="Wellcome Sanger Institute Data Sharing"/>
        </authorList>
    </citation>
    <scope>NUCLEOTIDE SEQUENCE [LARGE SCALE GENOMIC DNA]</scope>
</reference>
<dbReference type="Pfam" id="PF05914">
    <property type="entry name" value="RIB43A"/>
    <property type="match status" value="2"/>
</dbReference>
<dbReference type="Bgee" id="ENSACLG00000009060">
    <property type="expression patterns" value="Expressed in camera-type eye and 8 other cell types or tissues"/>
</dbReference>
<keyword evidence="7" id="KW-0206">Cytoskeleton</keyword>
<evidence type="ECO:0000256" key="3">
    <source>
        <dbReference type="ARBA" id="ARBA00022490"/>
    </source>
</evidence>
<protein>
    <recommendedName>
        <fullName evidence="14">RIB43A domain with coiled-coils 2</fullName>
    </recommendedName>
</protein>
<evidence type="ECO:0000256" key="9">
    <source>
        <dbReference type="ARBA" id="ARBA00046435"/>
    </source>
</evidence>
<evidence type="ECO:0000256" key="11">
    <source>
        <dbReference type="SAM" id="MobiDB-lite"/>
    </source>
</evidence>
<reference evidence="12 13" key="1">
    <citation type="submission" date="2018-05" db="EMBL/GenBank/DDBJ databases">
        <authorList>
            <person name="Datahose"/>
        </authorList>
    </citation>
    <scope>NUCLEOTIDE SEQUENCE</scope>
</reference>
<keyword evidence="4" id="KW-0282">Flagellum</keyword>
<feature type="region of interest" description="Disordered" evidence="11">
    <location>
        <begin position="97"/>
        <end position="116"/>
    </location>
</feature>
<evidence type="ECO:0000313" key="12">
    <source>
        <dbReference type="Ensembl" id="ENSACLP00000013243.2"/>
    </source>
</evidence>
<evidence type="ECO:0000256" key="8">
    <source>
        <dbReference type="ARBA" id="ARBA00023273"/>
    </source>
</evidence>
<evidence type="ECO:0000256" key="4">
    <source>
        <dbReference type="ARBA" id="ARBA00022846"/>
    </source>
</evidence>
<reference evidence="12" key="3">
    <citation type="submission" date="2025-08" db="UniProtKB">
        <authorList>
            <consortium name="Ensembl"/>
        </authorList>
    </citation>
    <scope>IDENTIFICATION</scope>
</reference>
<dbReference type="GeneTree" id="ENSGT00390000010825"/>
<keyword evidence="13" id="KW-1185">Reference proteome</keyword>
<dbReference type="Proteomes" id="UP000265100">
    <property type="component" value="Chromosome 7"/>
</dbReference>
<dbReference type="Ensembl" id="ENSACLT00000013573.2">
    <property type="protein sequence ID" value="ENSACLP00000013243.2"/>
    <property type="gene ID" value="ENSACLG00000009060.2"/>
</dbReference>
<keyword evidence="3" id="KW-0963">Cytoplasm</keyword>
<evidence type="ECO:0000256" key="6">
    <source>
        <dbReference type="ARBA" id="ARBA00023069"/>
    </source>
</evidence>
<keyword evidence="6" id="KW-0969">Cilium</keyword>
<gene>
    <name evidence="12" type="primary">RIBC2</name>
</gene>
<feature type="coiled-coil region" evidence="10">
    <location>
        <begin position="263"/>
        <end position="326"/>
    </location>
</feature>
<feature type="region of interest" description="Disordered" evidence="11">
    <location>
        <begin position="227"/>
        <end position="253"/>
    </location>
</feature>
<comment type="subcellular location">
    <subcellularLocation>
        <location evidence="1">Cytoplasm</location>
        <location evidence="1">Cytoskeleton</location>
        <location evidence="1">Flagellum axoneme</location>
    </subcellularLocation>
</comment>
<sequence length="349" mass="41124">MLKNELLSERLARASLEKRRNIETERKERIFNDKLRTIGVDKEALDEQVKEKREQVEAAKKEQNAYDADMLRYGKVACIVDSRQMKEKRALEKAVVAYRQQNQHPEDRREYDLNDPSRIKKVEQSDAQMMPPGLVGEDPESKIRQQNQREQLREWLTQQQTEQAAERHQQELEEQRYDQSRVGMDNRAVQLQSLEIERRKAAAIATKDFNRSMAEEKRCQDKEINGRQSQFQGTPSTVAVPGLSPSSDRRTAPESLQQIIQIQKHQMEEKRRKELEKKQEEEQHDRVRLNSARTTLLIERQQARMNRQLRRDLDSANAQLAETHKQQKPDIKRGCIDDSFFSKFNTCSR</sequence>
<evidence type="ECO:0000256" key="7">
    <source>
        <dbReference type="ARBA" id="ARBA00023212"/>
    </source>
</evidence>
<name>A0A3P8P8A4_ASTCA</name>
<feature type="compositionally biased region" description="Basic and acidic residues" evidence="11">
    <location>
        <begin position="104"/>
        <end position="116"/>
    </location>
</feature>
<reference evidence="12" key="4">
    <citation type="submission" date="2025-09" db="UniProtKB">
        <authorList>
            <consortium name="Ensembl"/>
        </authorList>
    </citation>
    <scope>IDENTIFICATION</scope>
</reference>
<evidence type="ECO:0000256" key="1">
    <source>
        <dbReference type="ARBA" id="ARBA00004611"/>
    </source>
</evidence>
<dbReference type="AlphaFoldDB" id="A0A3P8P8A4"/>
<evidence type="ECO:0000313" key="13">
    <source>
        <dbReference type="Proteomes" id="UP000265100"/>
    </source>
</evidence>
<evidence type="ECO:0000256" key="2">
    <source>
        <dbReference type="ARBA" id="ARBA00006875"/>
    </source>
</evidence>
<comment type="subunit">
    <text evidence="9">Microtubule inner protein component of sperm flagellar doublet microtubules.</text>
</comment>
<proteinExistence type="inferred from homology"/>
<feature type="compositionally biased region" description="Polar residues" evidence="11">
    <location>
        <begin position="227"/>
        <end position="237"/>
    </location>
</feature>